<comment type="subcellular location">
    <subcellularLocation>
        <location evidence="4">Cytoplasm</location>
    </subcellularLocation>
    <subcellularLocation>
        <location evidence="3">Nucleus</location>
    </subcellularLocation>
</comment>
<protein>
    <recommendedName>
        <fullName evidence="6">Proteasome subunit beta type-5</fullName>
        <ecNumber evidence="5">3.4.25.1</ecNumber>
    </recommendedName>
</protein>
<dbReference type="PRINTS" id="PR00837">
    <property type="entry name" value="V5TPXLIKE"/>
</dbReference>
<gene>
    <name evidence="18" type="ORF">TCEB3V08_LOCUS3606</name>
</gene>
<evidence type="ECO:0000256" key="6">
    <source>
        <dbReference type="ARBA" id="ARBA00016158"/>
    </source>
</evidence>
<comment type="catalytic activity">
    <reaction evidence="1">
        <text>Cleavage of peptide bonds with very broad specificity.</text>
        <dbReference type="EC" id="3.4.25.1"/>
    </reaction>
</comment>
<dbReference type="Pfam" id="PF00188">
    <property type="entry name" value="CAP"/>
    <property type="match status" value="2"/>
</dbReference>
<evidence type="ECO:0000256" key="2">
    <source>
        <dbReference type="ARBA" id="ARBA00003802"/>
    </source>
</evidence>
<evidence type="ECO:0000256" key="12">
    <source>
        <dbReference type="ARBA" id="ARBA00023145"/>
    </source>
</evidence>
<evidence type="ECO:0000256" key="14">
    <source>
        <dbReference type="ARBA" id="ARBA00024953"/>
    </source>
</evidence>
<reference evidence="18" key="1">
    <citation type="submission" date="2020-11" db="EMBL/GenBank/DDBJ databases">
        <authorList>
            <person name="Tran Van P."/>
        </authorList>
    </citation>
    <scope>NUCLEOTIDE SEQUENCE</scope>
</reference>
<keyword evidence="10" id="KW-0378">Hydrolase</keyword>
<dbReference type="CDD" id="cd03761">
    <property type="entry name" value="proteasome_beta_type_5"/>
    <property type="match status" value="1"/>
</dbReference>
<comment type="subunit">
    <text evidence="16">The 26S proteasome consists of a 20S proteasome core and two 19S regulatory subunits. The 20S proteasome core is a barrel-shaped complex made of 28 subunits that are arranged in four stacked rings. The two outer rings are each formed by seven alpha subunits, and the two inner rings are formed by seven beta subunits. The proteolytic activity is exerted by three beta-subunits PSMB5, PSMB6 and PSMB7. Directly interacts with POMP. Interacts with ABCB1 and TAP1.</text>
</comment>
<dbReference type="InterPro" id="IPR001283">
    <property type="entry name" value="CRISP-related"/>
</dbReference>
<keyword evidence="8" id="KW-0645">Protease</keyword>
<evidence type="ECO:0000256" key="7">
    <source>
        <dbReference type="ARBA" id="ARBA00022490"/>
    </source>
</evidence>
<keyword evidence="11" id="KW-0647">Proteasome</keyword>
<dbReference type="SMART" id="SM00198">
    <property type="entry name" value="SCP"/>
    <property type="match status" value="1"/>
</dbReference>
<dbReference type="SUPFAM" id="SSF56235">
    <property type="entry name" value="N-terminal nucleophile aminohydrolases (Ntn hydrolases)"/>
    <property type="match status" value="1"/>
</dbReference>
<accession>A0A7R9CI27</accession>
<dbReference type="InterPro" id="IPR002413">
    <property type="entry name" value="V5_allergen-like"/>
</dbReference>
<evidence type="ECO:0000313" key="18">
    <source>
        <dbReference type="EMBL" id="CAD7396440.1"/>
    </source>
</evidence>
<dbReference type="FunFam" id="3.60.20.10:FF:000030">
    <property type="entry name" value="Proteasome subunit beta"/>
    <property type="match status" value="1"/>
</dbReference>
<dbReference type="PANTHER" id="PTHR32194:SF3">
    <property type="entry name" value="PROTEASOME SUBUNIT BETA"/>
    <property type="match status" value="1"/>
</dbReference>
<dbReference type="GO" id="GO:0005737">
    <property type="term" value="C:cytoplasm"/>
    <property type="evidence" value="ECO:0007669"/>
    <property type="project" value="UniProtKB-SubCell"/>
</dbReference>
<dbReference type="PROSITE" id="PS00854">
    <property type="entry name" value="PROTEASOME_BETA_1"/>
    <property type="match status" value="1"/>
</dbReference>
<dbReference type="GO" id="GO:0051603">
    <property type="term" value="P:proteolysis involved in protein catabolic process"/>
    <property type="evidence" value="ECO:0007669"/>
    <property type="project" value="InterPro"/>
</dbReference>
<dbReference type="Pfam" id="PF00227">
    <property type="entry name" value="Proteasome"/>
    <property type="match status" value="1"/>
</dbReference>
<proteinExistence type="predicted"/>
<comment type="function">
    <text evidence="2">Component of the 20S core proteasome complex involved in the proteolytic degradation of most intracellular proteins. This complex plays numerous essential roles within the cell by associating with different regulatory particles. Associated with two 19S regulatory particles, forms the 26S proteasome and thus participates in the ATP-dependent degradation of ubiquitinated proteins. The 26S proteasome plays a key role in the maintenance of protein homeostasis by removing misfolded or damaged proteins that could impair cellular functions, and by removing proteins whose functions are no longer required. Associated with the PA200 or PA28, the 20S proteasome mediates ubiquitin-independent protein degradation. This type of proteolysis is required in several pathways including spermatogenesis (20S-PA200 complex) or generation of a subset of MHC class I-presented antigenic peptides (20S-PA28 complex). Within the 20S core complex, PSMB5 displays a chymotrypsin-like activity.</text>
</comment>
<sequence>MALAELCGFDSQYNIKSFARPNILSEVCSVSGNFSNNLELALPPFTDPAVKLSQFSHDEHGKKIKIHFDHGTTTLGFQYQGGVVLAVDSRATGGQFIGSQDMKKIVEINDYLLGTLAGGAADCVYWDRVLAKQCRMYELRNRERISVAAASKLMANMVYNYKGMGLSMGMMIAGWDKRGPGLYYVDSEGTRTKGKVFSVGSGSVYAFGVLDSGYNWDLTDDEAYELGRRSIYHATFRDAYSGGIIRVYHMKSTGWVNISNEDCKDLHYKYQEEKDDKFVTLVNDANLTGMDENFSVLNDGVYTFVSAALLTIVCVIICFNISTCSSQQQDYCRICTDHTMCKFQSRDPGPMCTDYQPLPLTAKEKVSILHDHNFYRSIVASGNETRGSPGPQPSASNMAELTWDTELEEVAQRWADQCMIDDHDACRDVARFHVGQNMLAGGDTGPVFNSDVPDLVQKWYDEVDIFDSSVVQRYHMPPRNGPDWGHYTQIVWANTLNVGCARAMFLSNSDNPPLRMEFLVCNYGPGGNFQKRPVYKTGRPASNCKLGPSAKYPFLCASTIENTGPNKPFNELSINTDLSTDGDIEDNTTYLISYSDYSHLGNIEELNNNADQDVAKIMTYALKIANKSLQDPGKSEWGHYTQVVWAKTTKVGCGRSLFHSTESGYPVRMEFLVCNYGPGGNFNGRVVYKSGTPASECRSAVPSKKYPGLCEISKEEEDVQLIINQRHKKKKSSFIWRKKISVGAPGLGPIKTFTVDQTASGKTNYSIMTGSHVAKDYNTFLGMFMDGHGKIAAKNVLNTLGIPYKTTINENDNPNVPIIVAELPSPADIVETLQSKKQFRKFQRKAKFLKKLLGSDKSVKPVVSQVNSLQTNNYAQISGSNLPYVGAFNKSPFNSIHPLSVPPITTPPQLIHNVYTNPSISQPQMISNVFNSPPSAVTISHPHLVANIFNKPAYMSTSPPQSEQSSVNRVSYYNQNKGNLTNDITSIAKMVTNTTTNLTRVPSGLLNITSVLKVDINSTIKLPVIVIGHQSTRSNFTKTTNSEQMFMDNIMSDSYSGENIITNATVISRSNTTITRNITSFLIARAFIQNDDDEKENTSYAIVRQTVTPISFTPNQLKISKPVSGGTHIVHKINRGSFSYGTVPQEKRPQRRKKKKQYLMIKEPDFKNVPLEEVVVQLLKL</sequence>
<dbReference type="GO" id="GO:0005576">
    <property type="term" value="C:extracellular region"/>
    <property type="evidence" value="ECO:0007669"/>
    <property type="project" value="UniProtKB-SubCell"/>
</dbReference>
<comment type="function">
    <text evidence="14">Non-catalytic component of the proteasome, a multicatalytic proteinase complex which is characterized by its ability to cleave peptides with Arg, Phe, Tyr, Leu, and Glu adjacent to the leaving group at neutral or slightly basic pH. The proteasome has an ATP-dependent proteolytic activity.</text>
</comment>
<evidence type="ECO:0000256" key="3">
    <source>
        <dbReference type="ARBA" id="ARBA00004123"/>
    </source>
</evidence>
<dbReference type="GO" id="GO:0004298">
    <property type="term" value="F:threonine-type endopeptidase activity"/>
    <property type="evidence" value="ECO:0007669"/>
    <property type="project" value="UniProtKB-KW"/>
</dbReference>
<dbReference type="Gene3D" id="3.40.33.10">
    <property type="entry name" value="CAP"/>
    <property type="match status" value="2"/>
</dbReference>
<dbReference type="InterPro" id="IPR001353">
    <property type="entry name" value="Proteasome_sua/b"/>
</dbReference>
<dbReference type="PANTHER" id="PTHR32194">
    <property type="entry name" value="METALLOPROTEASE TLDD"/>
    <property type="match status" value="1"/>
</dbReference>
<organism evidence="18">
    <name type="scientific">Timema cristinae</name>
    <name type="common">Walking stick</name>
    <dbReference type="NCBI Taxonomy" id="61476"/>
    <lineage>
        <taxon>Eukaryota</taxon>
        <taxon>Metazoa</taxon>
        <taxon>Ecdysozoa</taxon>
        <taxon>Arthropoda</taxon>
        <taxon>Hexapoda</taxon>
        <taxon>Insecta</taxon>
        <taxon>Pterygota</taxon>
        <taxon>Neoptera</taxon>
        <taxon>Polyneoptera</taxon>
        <taxon>Phasmatodea</taxon>
        <taxon>Timematodea</taxon>
        <taxon>Timematoidea</taxon>
        <taxon>Timematidae</taxon>
        <taxon>Timema</taxon>
    </lineage>
</organism>
<evidence type="ECO:0000256" key="15">
    <source>
        <dbReference type="ARBA" id="ARBA00026071"/>
    </source>
</evidence>
<dbReference type="InterPro" id="IPR016050">
    <property type="entry name" value="Proteasome_bsu_CS"/>
</dbReference>
<dbReference type="EC" id="3.4.25.1" evidence="5"/>
<keyword evidence="7" id="KW-0963">Cytoplasm</keyword>
<evidence type="ECO:0000256" key="4">
    <source>
        <dbReference type="ARBA" id="ARBA00004496"/>
    </source>
</evidence>
<dbReference type="CDD" id="cd05380">
    <property type="entry name" value="CAP_euk"/>
    <property type="match status" value="1"/>
</dbReference>
<dbReference type="Gene3D" id="3.60.20.10">
    <property type="entry name" value="Glutamine Phosphoribosylpyrophosphate, subunit 1, domain 1"/>
    <property type="match status" value="1"/>
</dbReference>
<dbReference type="InterPro" id="IPR018244">
    <property type="entry name" value="Allrgn_V5/Tpx1_CS"/>
</dbReference>
<dbReference type="AlphaFoldDB" id="A0A7R9CI27"/>
<evidence type="ECO:0000256" key="16">
    <source>
        <dbReference type="ARBA" id="ARBA00046629"/>
    </source>
</evidence>
<evidence type="ECO:0000256" key="5">
    <source>
        <dbReference type="ARBA" id="ARBA00012039"/>
    </source>
</evidence>
<keyword evidence="9" id="KW-0888">Threonine protease</keyword>
<evidence type="ECO:0000256" key="9">
    <source>
        <dbReference type="ARBA" id="ARBA00022698"/>
    </source>
</evidence>
<dbReference type="InterPro" id="IPR023333">
    <property type="entry name" value="Proteasome_suB-type"/>
</dbReference>
<dbReference type="SUPFAM" id="SSF55797">
    <property type="entry name" value="PR-1-like"/>
    <property type="match status" value="2"/>
</dbReference>
<keyword evidence="12" id="KW-0865">Zymogen</keyword>
<dbReference type="InterPro" id="IPR035940">
    <property type="entry name" value="CAP_sf"/>
</dbReference>
<dbReference type="PROSITE" id="PS51476">
    <property type="entry name" value="PROTEASOME_BETA_2"/>
    <property type="match status" value="1"/>
</dbReference>
<feature type="domain" description="SCP" evidence="17">
    <location>
        <begin position="363"/>
        <end position="531"/>
    </location>
</feature>
<dbReference type="InterPro" id="IPR014044">
    <property type="entry name" value="CAP_dom"/>
</dbReference>
<evidence type="ECO:0000256" key="1">
    <source>
        <dbReference type="ARBA" id="ARBA00001198"/>
    </source>
</evidence>
<dbReference type="PROSITE" id="PS01010">
    <property type="entry name" value="CRISP_2"/>
    <property type="match status" value="2"/>
</dbReference>
<dbReference type="GO" id="GO:0005654">
    <property type="term" value="C:nucleoplasm"/>
    <property type="evidence" value="ECO:0007669"/>
    <property type="project" value="UniProtKB-ARBA"/>
</dbReference>
<dbReference type="PRINTS" id="PR00838">
    <property type="entry name" value="V5ALLERGEN"/>
</dbReference>
<name>A0A7R9CI27_TIMCR</name>
<keyword evidence="13" id="KW-0539">Nucleus</keyword>
<evidence type="ECO:0000256" key="10">
    <source>
        <dbReference type="ARBA" id="ARBA00022801"/>
    </source>
</evidence>
<dbReference type="GO" id="GO:0005839">
    <property type="term" value="C:proteasome core complex"/>
    <property type="evidence" value="ECO:0007669"/>
    <property type="project" value="InterPro"/>
</dbReference>
<dbReference type="InterPro" id="IPR029055">
    <property type="entry name" value="Ntn_hydrolases_N"/>
</dbReference>
<comment type="subunit">
    <text evidence="15">The 26S proteasome consists of a 20S proteasome core and two 19S regulatory subunits. The 20S proteasome core is composed of 28 subunits that are arranged in four stacked rings, resulting in a barrel-shaped structure. The two end rings are each formed by seven alpha subunits, and the two central rings are each formed by seven beta subunits. The catalytic chamber with the active sites is on the inside of the barrel.</text>
</comment>
<evidence type="ECO:0000256" key="8">
    <source>
        <dbReference type="ARBA" id="ARBA00022670"/>
    </source>
</evidence>
<dbReference type="EMBL" id="OC317361">
    <property type="protein sequence ID" value="CAD7396440.1"/>
    <property type="molecule type" value="Genomic_DNA"/>
</dbReference>
<dbReference type="PROSITE" id="PS01009">
    <property type="entry name" value="CRISP_1"/>
    <property type="match status" value="2"/>
</dbReference>
<evidence type="ECO:0000259" key="17">
    <source>
        <dbReference type="SMART" id="SM00198"/>
    </source>
</evidence>
<evidence type="ECO:0000256" key="11">
    <source>
        <dbReference type="ARBA" id="ARBA00022942"/>
    </source>
</evidence>
<evidence type="ECO:0000256" key="13">
    <source>
        <dbReference type="ARBA" id="ARBA00023242"/>
    </source>
</evidence>